<protein>
    <submittedName>
        <fullName evidence="1">Uncharacterized protein</fullName>
    </submittedName>
</protein>
<name>A0A0W7YUX5_9BURK</name>
<proteinExistence type="predicted"/>
<comment type="caution">
    <text evidence="1">The sequence shown here is derived from an EMBL/GenBank/DDBJ whole genome shotgun (WGS) entry which is preliminary data.</text>
</comment>
<evidence type="ECO:0000313" key="2">
    <source>
        <dbReference type="Proteomes" id="UP000053300"/>
    </source>
</evidence>
<gene>
    <name evidence="1" type="ORF">AS359_08070</name>
</gene>
<accession>A0A0W7YUX5</accession>
<dbReference type="EMBL" id="LPXH01000038">
    <property type="protein sequence ID" value="KUF38833.1"/>
    <property type="molecule type" value="Genomic_DNA"/>
</dbReference>
<reference evidence="1 2" key="1">
    <citation type="submission" date="2015-12" db="EMBL/GenBank/DDBJ databases">
        <title>Complete genome sequence of a multi-drug resistant strain Acidovorax sp. 12322-1.</title>
        <authorList>
            <person name="Ming D."/>
            <person name="Wang M."/>
            <person name="Hu S."/>
            <person name="Zhou Y."/>
            <person name="Jiang T."/>
        </authorList>
    </citation>
    <scope>NUCLEOTIDE SEQUENCE [LARGE SCALE GENOMIC DNA]</scope>
    <source>
        <strain evidence="1 2">12322-1</strain>
    </source>
</reference>
<sequence length="100" mass="10909">MCALHDPAMPAQFLAAFNTASCDTAEDSTLFQMRPALRVVISLICMKLVGPPARAALQPFDCRYGIHTRLKHLGVMSVGCTHKDDQWDALSIYDDVSLGA</sequence>
<dbReference type="AlphaFoldDB" id="A0A0W7YUX5"/>
<evidence type="ECO:0000313" key="1">
    <source>
        <dbReference type="EMBL" id="KUF38833.1"/>
    </source>
</evidence>
<organism evidence="1 2">
    <name type="scientific">Comamonas kerstersii</name>
    <dbReference type="NCBI Taxonomy" id="225992"/>
    <lineage>
        <taxon>Bacteria</taxon>
        <taxon>Pseudomonadati</taxon>
        <taxon>Pseudomonadota</taxon>
        <taxon>Betaproteobacteria</taxon>
        <taxon>Burkholderiales</taxon>
        <taxon>Comamonadaceae</taxon>
        <taxon>Comamonas</taxon>
    </lineage>
</organism>
<keyword evidence="2" id="KW-1185">Reference proteome</keyword>
<dbReference type="Proteomes" id="UP000053300">
    <property type="component" value="Unassembled WGS sequence"/>
</dbReference>